<protein>
    <submittedName>
        <fullName evidence="2">Uncharacterized protein</fullName>
    </submittedName>
</protein>
<proteinExistence type="predicted"/>
<accession>A0A0A9AQY9</accession>
<dbReference type="AlphaFoldDB" id="A0A0A9AQY9"/>
<organism evidence="2">
    <name type="scientific">Arundo donax</name>
    <name type="common">Giant reed</name>
    <name type="synonym">Donax arundinaceus</name>
    <dbReference type="NCBI Taxonomy" id="35708"/>
    <lineage>
        <taxon>Eukaryota</taxon>
        <taxon>Viridiplantae</taxon>
        <taxon>Streptophyta</taxon>
        <taxon>Embryophyta</taxon>
        <taxon>Tracheophyta</taxon>
        <taxon>Spermatophyta</taxon>
        <taxon>Magnoliopsida</taxon>
        <taxon>Liliopsida</taxon>
        <taxon>Poales</taxon>
        <taxon>Poaceae</taxon>
        <taxon>PACMAD clade</taxon>
        <taxon>Arundinoideae</taxon>
        <taxon>Arundineae</taxon>
        <taxon>Arundo</taxon>
    </lineage>
</organism>
<feature type="region of interest" description="Disordered" evidence="1">
    <location>
        <begin position="1"/>
        <end position="31"/>
    </location>
</feature>
<reference evidence="2" key="2">
    <citation type="journal article" date="2015" name="Data Brief">
        <title>Shoot transcriptome of the giant reed, Arundo donax.</title>
        <authorList>
            <person name="Barrero R.A."/>
            <person name="Guerrero F.D."/>
            <person name="Moolhuijzen P."/>
            <person name="Goolsby J.A."/>
            <person name="Tidwell J."/>
            <person name="Bellgard S.E."/>
            <person name="Bellgard M.I."/>
        </authorList>
    </citation>
    <scope>NUCLEOTIDE SEQUENCE</scope>
    <source>
        <tissue evidence="2">Shoot tissue taken approximately 20 cm above the soil surface</tissue>
    </source>
</reference>
<sequence length="31" mass="3292">MGSSSQRSWASWGHMPLGAAGRLTTPPMSFV</sequence>
<name>A0A0A9AQY9_ARUDO</name>
<dbReference type="EMBL" id="GBRH01243771">
    <property type="protein sequence ID" value="JAD54124.1"/>
    <property type="molecule type" value="Transcribed_RNA"/>
</dbReference>
<evidence type="ECO:0000313" key="2">
    <source>
        <dbReference type="EMBL" id="JAD54124.1"/>
    </source>
</evidence>
<reference evidence="2" key="1">
    <citation type="submission" date="2014-09" db="EMBL/GenBank/DDBJ databases">
        <authorList>
            <person name="Magalhaes I.L.F."/>
            <person name="Oliveira U."/>
            <person name="Santos F.R."/>
            <person name="Vidigal T.H.D.A."/>
            <person name="Brescovit A.D."/>
            <person name="Santos A.J."/>
        </authorList>
    </citation>
    <scope>NUCLEOTIDE SEQUENCE</scope>
    <source>
        <tissue evidence="2">Shoot tissue taken approximately 20 cm above the soil surface</tissue>
    </source>
</reference>
<evidence type="ECO:0000256" key="1">
    <source>
        <dbReference type="SAM" id="MobiDB-lite"/>
    </source>
</evidence>